<proteinExistence type="predicted"/>
<dbReference type="InterPro" id="IPR036236">
    <property type="entry name" value="Znf_C2H2_sf"/>
</dbReference>
<evidence type="ECO:0000256" key="12">
    <source>
        <dbReference type="SAM" id="MobiDB-lite"/>
    </source>
</evidence>
<evidence type="ECO:0000256" key="11">
    <source>
        <dbReference type="SAM" id="Coils"/>
    </source>
</evidence>
<feature type="compositionally biased region" description="Low complexity" evidence="12">
    <location>
        <begin position="340"/>
        <end position="359"/>
    </location>
</feature>
<keyword evidence="11" id="KW-0175">Coiled coil</keyword>
<feature type="domain" description="C2H2-type" evidence="13">
    <location>
        <begin position="728"/>
        <end position="756"/>
    </location>
</feature>
<dbReference type="PANTHER" id="PTHR24408:SF58">
    <property type="entry name" value="TRANSCRIPTION FACTOR (TFIIIA), PUTATIVE (AFU_ORTHOLOGUE AFUA_1G05150)-RELATED"/>
    <property type="match status" value="1"/>
</dbReference>
<evidence type="ECO:0000256" key="7">
    <source>
        <dbReference type="ARBA" id="ARBA00023125"/>
    </source>
</evidence>
<feature type="domain" description="C2H2-type" evidence="13">
    <location>
        <begin position="1297"/>
        <end position="1320"/>
    </location>
</feature>
<dbReference type="HOGENOM" id="CLU_006574_0_0_1"/>
<name>B4JXY3_DROGR</name>
<keyword evidence="2" id="KW-0479">Metal-binding</keyword>
<keyword evidence="7" id="KW-0238">DNA-binding</keyword>
<dbReference type="PANTHER" id="PTHR24408">
    <property type="entry name" value="ZINC FINGER PROTEIN"/>
    <property type="match status" value="1"/>
</dbReference>
<dbReference type="InParanoid" id="B4JXY3"/>
<feature type="compositionally biased region" description="Basic residues" evidence="12">
    <location>
        <begin position="1211"/>
        <end position="1223"/>
    </location>
</feature>
<keyword evidence="6" id="KW-0805">Transcription regulation</keyword>
<feature type="domain" description="C2H2-type" evidence="13">
    <location>
        <begin position="700"/>
        <end position="727"/>
    </location>
</feature>
<dbReference type="FunFam" id="3.30.160.60:FF:000325">
    <property type="entry name" value="ZFP90 zinc finger protein"/>
    <property type="match status" value="2"/>
</dbReference>
<dbReference type="GO" id="GO:0008270">
    <property type="term" value="F:zinc ion binding"/>
    <property type="evidence" value="ECO:0007669"/>
    <property type="project" value="UniProtKB-KW"/>
</dbReference>
<feature type="compositionally biased region" description="Low complexity" evidence="12">
    <location>
        <begin position="1186"/>
        <end position="1210"/>
    </location>
</feature>
<dbReference type="FunFam" id="3.30.160.60:FF:003689">
    <property type="entry name" value="Si:ch73-347e22.4"/>
    <property type="match status" value="1"/>
</dbReference>
<feature type="compositionally biased region" description="Low complexity" evidence="12">
    <location>
        <begin position="1224"/>
        <end position="1236"/>
    </location>
</feature>
<feature type="compositionally biased region" description="Gly residues" evidence="12">
    <location>
        <begin position="950"/>
        <end position="960"/>
    </location>
</feature>
<keyword evidence="15" id="KW-1185">Reference proteome</keyword>
<feature type="compositionally biased region" description="Low complexity" evidence="12">
    <location>
        <begin position="491"/>
        <end position="503"/>
    </location>
</feature>
<dbReference type="Gene3D" id="3.30.160.60">
    <property type="entry name" value="Classic Zinc Finger"/>
    <property type="match status" value="9"/>
</dbReference>
<feature type="region of interest" description="Disordered" evidence="12">
    <location>
        <begin position="428"/>
        <end position="452"/>
    </location>
</feature>
<dbReference type="GO" id="GO:0043565">
    <property type="term" value="F:sequence-specific DNA binding"/>
    <property type="evidence" value="ECO:0007669"/>
    <property type="project" value="TreeGrafter"/>
</dbReference>
<gene>
    <name evidence="14" type="primary">Dgri\GH14127</name>
    <name evidence="14" type="ORF">Dgri_GH14127</name>
</gene>
<protein>
    <submittedName>
        <fullName evidence="14">GH14127</fullName>
    </submittedName>
</protein>
<dbReference type="eggNOG" id="KOG1721">
    <property type="taxonomic scope" value="Eukaryota"/>
</dbReference>
<feature type="domain" description="C2H2-type" evidence="13">
    <location>
        <begin position="528"/>
        <end position="555"/>
    </location>
</feature>
<dbReference type="FunCoup" id="B4JXY3">
    <property type="interactions" value="704"/>
</dbReference>
<evidence type="ECO:0000256" key="3">
    <source>
        <dbReference type="ARBA" id="ARBA00022737"/>
    </source>
</evidence>
<feature type="domain" description="C2H2-type" evidence="13">
    <location>
        <begin position="672"/>
        <end position="699"/>
    </location>
</feature>
<feature type="compositionally biased region" description="Low complexity" evidence="12">
    <location>
        <begin position="1001"/>
        <end position="1012"/>
    </location>
</feature>
<reference evidence="14 15" key="1">
    <citation type="journal article" date="2007" name="Nature">
        <title>Evolution of genes and genomes on the Drosophila phylogeny.</title>
        <authorList>
            <consortium name="Drosophila 12 Genomes Consortium"/>
            <person name="Clark A.G."/>
            <person name="Eisen M.B."/>
            <person name="Smith D.R."/>
            <person name="Bergman C.M."/>
            <person name="Oliver B."/>
            <person name="Markow T.A."/>
            <person name="Kaufman T.C."/>
            <person name="Kellis M."/>
            <person name="Gelbart W."/>
            <person name="Iyer V.N."/>
            <person name="Pollard D.A."/>
            <person name="Sackton T.B."/>
            <person name="Larracuente A.M."/>
            <person name="Singh N.D."/>
            <person name="Abad J.P."/>
            <person name="Abt D.N."/>
            <person name="Adryan B."/>
            <person name="Aguade M."/>
            <person name="Akashi H."/>
            <person name="Anderson W.W."/>
            <person name="Aquadro C.F."/>
            <person name="Ardell D.H."/>
            <person name="Arguello R."/>
            <person name="Artieri C.G."/>
            <person name="Barbash D.A."/>
            <person name="Barker D."/>
            <person name="Barsanti P."/>
            <person name="Batterham P."/>
            <person name="Batzoglou S."/>
            <person name="Begun D."/>
            <person name="Bhutkar A."/>
            <person name="Blanco E."/>
            <person name="Bosak S.A."/>
            <person name="Bradley R.K."/>
            <person name="Brand A.D."/>
            <person name="Brent M.R."/>
            <person name="Brooks A.N."/>
            <person name="Brown R.H."/>
            <person name="Butlin R.K."/>
            <person name="Caggese C."/>
            <person name="Calvi B.R."/>
            <person name="Bernardo de Carvalho A."/>
            <person name="Caspi A."/>
            <person name="Castrezana S."/>
            <person name="Celniker S.E."/>
            <person name="Chang J.L."/>
            <person name="Chapple C."/>
            <person name="Chatterji S."/>
            <person name="Chinwalla A."/>
            <person name="Civetta A."/>
            <person name="Clifton S.W."/>
            <person name="Comeron J.M."/>
            <person name="Costello J.C."/>
            <person name="Coyne J.A."/>
            <person name="Daub J."/>
            <person name="David R.G."/>
            <person name="Delcher A.L."/>
            <person name="Delehaunty K."/>
            <person name="Do C.B."/>
            <person name="Ebling H."/>
            <person name="Edwards K."/>
            <person name="Eickbush T."/>
            <person name="Evans J.D."/>
            <person name="Filipski A."/>
            <person name="Findeiss S."/>
            <person name="Freyhult E."/>
            <person name="Fulton L."/>
            <person name="Fulton R."/>
            <person name="Garcia A.C."/>
            <person name="Gardiner A."/>
            <person name="Garfield D.A."/>
            <person name="Garvin B.E."/>
            <person name="Gibson G."/>
            <person name="Gilbert D."/>
            <person name="Gnerre S."/>
            <person name="Godfrey J."/>
            <person name="Good R."/>
            <person name="Gotea V."/>
            <person name="Gravely B."/>
            <person name="Greenberg A.J."/>
            <person name="Griffiths-Jones S."/>
            <person name="Gross S."/>
            <person name="Guigo R."/>
            <person name="Gustafson E.A."/>
            <person name="Haerty W."/>
            <person name="Hahn M.W."/>
            <person name="Halligan D.L."/>
            <person name="Halpern A.L."/>
            <person name="Halter G.M."/>
            <person name="Han M.V."/>
            <person name="Heger A."/>
            <person name="Hillier L."/>
            <person name="Hinrichs A.S."/>
            <person name="Holmes I."/>
            <person name="Hoskins R.A."/>
            <person name="Hubisz M.J."/>
            <person name="Hultmark D."/>
            <person name="Huntley M.A."/>
            <person name="Jaffe D.B."/>
            <person name="Jagadeeshan S."/>
            <person name="Jeck W.R."/>
            <person name="Johnson J."/>
            <person name="Jones C.D."/>
            <person name="Jordan W.C."/>
            <person name="Karpen G.H."/>
            <person name="Kataoka E."/>
            <person name="Keightley P.D."/>
            <person name="Kheradpour P."/>
            <person name="Kirkness E.F."/>
            <person name="Koerich L.B."/>
            <person name="Kristiansen K."/>
            <person name="Kudrna D."/>
            <person name="Kulathinal R.J."/>
            <person name="Kumar S."/>
            <person name="Kwok R."/>
            <person name="Lander E."/>
            <person name="Langley C.H."/>
            <person name="Lapoint R."/>
            <person name="Lazzaro B.P."/>
            <person name="Lee S.J."/>
            <person name="Levesque L."/>
            <person name="Li R."/>
            <person name="Lin C.F."/>
            <person name="Lin M.F."/>
            <person name="Lindblad-Toh K."/>
            <person name="Llopart A."/>
            <person name="Long M."/>
            <person name="Low L."/>
            <person name="Lozovsky E."/>
            <person name="Lu J."/>
            <person name="Luo M."/>
            <person name="Machado C.A."/>
            <person name="Makalowski W."/>
            <person name="Marzo M."/>
            <person name="Matsuda M."/>
            <person name="Matzkin L."/>
            <person name="McAllister B."/>
            <person name="McBride C.S."/>
            <person name="McKernan B."/>
            <person name="McKernan K."/>
            <person name="Mendez-Lago M."/>
            <person name="Minx P."/>
            <person name="Mollenhauer M.U."/>
            <person name="Montooth K."/>
            <person name="Mount S.M."/>
            <person name="Mu X."/>
            <person name="Myers E."/>
            <person name="Negre B."/>
            <person name="Newfeld S."/>
            <person name="Nielsen R."/>
            <person name="Noor M.A."/>
            <person name="O'Grady P."/>
            <person name="Pachter L."/>
            <person name="Papaceit M."/>
            <person name="Parisi M.J."/>
            <person name="Parisi M."/>
            <person name="Parts L."/>
            <person name="Pedersen J.S."/>
            <person name="Pesole G."/>
            <person name="Phillippy A.M."/>
            <person name="Ponting C.P."/>
            <person name="Pop M."/>
            <person name="Porcelli D."/>
            <person name="Powell J.R."/>
            <person name="Prohaska S."/>
            <person name="Pruitt K."/>
            <person name="Puig M."/>
            <person name="Quesneville H."/>
            <person name="Ram K.R."/>
            <person name="Rand D."/>
            <person name="Rasmussen M.D."/>
            <person name="Reed L.K."/>
            <person name="Reenan R."/>
            <person name="Reily A."/>
            <person name="Remington K.A."/>
            <person name="Rieger T.T."/>
            <person name="Ritchie M.G."/>
            <person name="Robin C."/>
            <person name="Rogers Y.H."/>
            <person name="Rohde C."/>
            <person name="Rozas J."/>
            <person name="Rubenfield M.J."/>
            <person name="Ruiz A."/>
            <person name="Russo S."/>
            <person name="Salzberg S.L."/>
            <person name="Sanchez-Gracia A."/>
            <person name="Saranga D.J."/>
            <person name="Sato H."/>
            <person name="Schaeffer S.W."/>
            <person name="Schatz M.C."/>
            <person name="Schlenke T."/>
            <person name="Schwartz R."/>
            <person name="Segarra C."/>
            <person name="Singh R.S."/>
            <person name="Sirot L."/>
            <person name="Sirota M."/>
            <person name="Sisneros N.B."/>
            <person name="Smith C.D."/>
            <person name="Smith T.F."/>
            <person name="Spieth J."/>
            <person name="Stage D.E."/>
            <person name="Stark A."/>
            <person name="Stephan W."/>
            <person name="Strausberg R.L."/>
            <person name="Strempel S."/>
            <person name="Sturgill D."/>
            <person name="Sutton G."/>
            <person name="Sutton G.G."/>
            <person name="Tao W."/>
            <person name="Teichmann S."/>
            <person name="Tobari Y.N."/>
            <person name="Tomimura Y."/>
            <person name="Tsolas J.M."/>
            <person name="Valente V.L."/>
            <person name="Venter E."/>
            <person name="Venter J.C."/>
            <person name="Vicario S."/>
            <person name="Vieira F.G."/>
            <person name="Vilella A.J."/>
            <person name="Villasante A."/>
            <person name="Walenz B."/>
            <person name="Wang J."/>
            <person name="Wasserman M."/>
            <person name="Watts T."/>
            <person name="Wilson D."/>
            <person name="Wilson R.K."/>
            <person name="Wing R.A."/>
            <person name="Wolfner M.F."/>
            <person name="Wong A."/>
            <person name="Wong G.K."/>
            <person name="Wu C.I."/>
            <person name="Wu G."/>
            <person name="Yamamoto D."/>
            <person name="Yang H.P."/>
            <person name="Yang S.P."/>
            <person name="Yorke J.A."/>
            <person name="Yoshida K."/>
            <person name="Zdobnov E."/>
            <person name="Zhang P."/>
            <person name="Zhang Y."/>
            <person name="Zimin A.V."/>
            <person name="Baldwin J."/>
            <person name="Abdouelleil A."/>
            <person name="Abdulkadir J."/>
            <person name="Abebe A."/>
            <person name="Abera B."/>
            <person name="Abreu J."/>
            <person name="Acer S.C."/>
            <person name="Aftuck L."/>
            <person name="Alexander A."/>
            <person name="An P."/>
            <person name="Anderson E."/>
            <person name="Anderson S."/>
            <person name="Arachi H."/>
            <person name="Azer M."/>
            <person name="Bachantsang P."/>
            <person name="Barry A."/>
            <person name="Bayul T."/>
            <person name="Berlin A."/>
            <person name="Bessette D."/>
            <person name="Bloom T."/>
            <person name="Blye J."/>
            <person name="Boguslavskiy L."/>
            <person name="Bonnet C."/>
            <person name="Boukhgalter B."/>
            <person name="Bourzgui I."/>
            <person name="Brown A."/>
            <person name="Cahill P."/>
            <person name="Channer S."/>
            <person name="Cheshatsang Y."/>
            <person name="Chuda L."/>
            <person name="Citroen M."/>
            <person name="Collymore A."/>
            <person name="Cooke P."/>
            <person name="Costello M."/>
            <person name="D'Aco K."/>
            <person name="Daza R."/>
            <person name="De Haan G."/>
            <person name="DeGray S."/>
            <person name="DeMaso C."/>
            <person name="Dhargay N."/>
            <person name="Dooley K."/>
            <person name="Dooley E."/>
            <person name="Doricent M."/>
            <person name="Dorje P."/>
            <person name="Dorjee K."/>
            <person name="Dupes A."/>
            <person name="Elong R."/>
            <person name="Falk J."/>
            <person name="Farina A."/>
            <person name="Faro S."/>
            <person name="Ferguson D."/>
            <person name="Fisher S."/>
            <person name="Foley C.D."/>
            <person name="Franke A."/>
            <person name="Friedrich D."/>
            <person name="Gadbois L."/>
            <person name="Gearin G."/>
            <person name="Gearin C.R."/>
            <person name="Giannoukos G."/>
            <person name="Goode T."/>
            <person name="Graham J."/>
            <person name="Grandbois E."/>
            <person name="Grewal S."/>
            <person name="Gyaltsen K."/>
            <person name="Hafez N."/>
            <person name="Hagos B."/>
            <person name="Hall J."/>
            <person name="Henson C."/>
            <person name="Hollinger A."/>
            <person name="Honan T."/>
            <person name="Huard M.D."/>
            <person name="Hughes L."/>
            <person name="Hurhula B."/>
            <person name="Husby M.E."/>
            <person name="Kamat A."/>
            <person name="Kanga B."/>
            <person name="Kashin S."/>
            <person name="Khazanovich D."/>
            <person name="Kisner P."/>
            <person name="Lance K."/>
            <person name="Lara M."/>
            <person name="Lee W."/>
            <person name="Lennon N."/>
            <person name="Letendre F."/>
            <person name="LeVine R."/>
            <person name="Lipovsky A."/>
            <person name="Liu X."/>
            <person name="Liu J."/>
            <person name="Liu S."/>
            <person name="Lokyitsang T."/>
            <person name="Lokyitsang Y."/>
            <person name="Lubonja R."/>
            <person name="Lui A."/>
            <person name="MacDonald P."/>
            <person name="Magnisalis V."/>
            <person name="Maru K."/>
            <person name="Matthews C."/>
            <person name="McCusker W."/>
            <person name="McDonough S."/>
            <person name="Mehta T."/>
            <person name="Meldrim J."/>
            <person name="Meneus L."/>
            <person name="Mihai O."/>
            <person name="Mihalev A."/>
            <person name="Mihova T."/>
            <person name="Mittelman R."/>
            <person name="Mlenga V."/>
            <person name="Montmayeur A."/>
            <person name="Mulrain L."/>
            <person name="Navidi A."/>
            <person name="Naylor J."/>
            <person name="Negash T."/>
            <person name="Nguyen T."/>
            <person name="Nguyen N."/>
            <person name="Nicol R."/>
            <person name="Norbu C."/>
            <person name="Norbu N."/>
            <person name="Novod N."/>
            <person name="O'Neill B."/>
            <person name="Osman S."/>
            <person name="Markiewicz E."/>
            <person name="Oyono O.L."/>
            <person name="Patti C."/>
            <person name="Phunkhang P."/>
            <person name="Pierre F."/>
            <person name="Priest M."/>
            <person name="Raghuraman S."/>
            <person name="Rege F."/>
            <person name="Reyes R."/>
            <person name="Rise C."/>
            <person name="Rogov P."/>
            <person name="Ross K."/>
            <person name="Ryan E."/>
            <person name="Settipalli S."/>
            <person name="Shea T."/>
            <person name="Sherpa N."/>
            <person name="Shi L."/>
            <person name="Shih D."/>
            <person name="Sparrow T."/>
            <person name="Spaulding J."/>
            <person name="Stalker J."/>
            <person name="Stange-Thomann N."/>
            <person name="Stavropoulos S."/>
            <person name="Stone C."/>
            <person name="Strader C."/>
            <person name="Tesfaye S."/>
            <person name="Thomson T."/>
            <person name="Thoulutsang Y."/>
            <person name="Thoulutsang D."/>
            <person name="Topham K."/>
            <person name="Topping I."/>
            <person name="Tsamla T."/>
            <person name="Vassiliev H."/>
            <person name="Vo A."/>
            <person name="Wangchuk T."/>
            <person name="Wangdi T."/>
            <person name="Weiand M."/>
            <person name="Wilkinson J."/>
            <person name="Wilson A."/>
            <person name="Yadav S."/>
            <person name="Young G."/>
            <person name="Yu Q."/>
            <person name="Zembek L."/>
            <person name="Zhong D."/>
            <person name="Zimmer A."/>
            <person name="Zwirko Z."/>
            <person name="Jaffe D.B."/>
            <person name="Alvarez P."/>
            <person name="Brockman W."/>
            <person name="Butler J."/>
            <person name="Chin C."/>
            <person name="Gnerre S."/>
            <person name="Grabherr M."/>
            <person name="Kleber M."/>
            <person name="Mauceli E."/>
            <person name="MacCallum I."/>
        </authorList>
    </citation>
    <scope>NUCLEOTIDE SEQUENCE [LARGE SCALE GENOMIC DNA]</scope>
    <source>
        <strain evidence="15">Tucson 15287-2541.00</strain>
    </source>
</reference>
<feature type="region of interest" description="Disordered" evidence="12">
    <location>
        <begin position="933"/>
        <end position="1020"/>
    </location>
</feature>
<feature type="domain" description="C2H2-type" evidence="13">
    <location>
        <begin position="614"/>
        <end position="641"/>
    </location>
</feature>
<dbReference type="EMBL" id="CH916377">
    <property type="protein sequence ID" value="EDV90545.1"/>
    <property type="molecule type" value="Genomic_DNA"/>
</dbReference>
<evidence type="ECO:0000256" key="4">
    <source>
        <dbReference type="ARBA" id="ARBA00022771"/>
    </source>
</evidence>
<feature type="region of interest" description="Disordered" evidence="12">
    <location>
        <begin position="1155"/>
        <end position="1236"/>
    </location>
</feature>
<feature type="region of interest" description="Disordered" evidence="12">
    <location>
        <begin position="784"/>
        <end position="810"/>
    </location>
</feature>
<keyword evidence="4 10" id="KW-0863">Zinc-finger</keyword>
<evidence type="ECO:0000256" key="8">
    <source>
        <dbReference type="ARBA" id="ARBA00023163"/>
    </source>
</evidence>
<feature type="region of interest" description="Disordered" evidence="12">
    <location>
        <begin position="850"/>
        <end position="882"/>
    </location>
</feature>
<evidence type="ECO:0000256" key="6">
    <source>
        <dbReference type="ARBA" id="ARBA00023015"/>
    </source>
</evidence>
<evidence type="ECO:0000256" key="5">
    <source>
        <dbReference type="ARBA" id="ARBA00022833"/>
    </source>
</evidence>
<feature type="compositionally biased region" description="Polar residues" evidence="12">
    <location>
        <begin position="784"/>
        <end position="794"/>
    </location>
</feature>
<evidence type="ECO:0000256" key="9">
    <source>
        <dbReference type="ARBA" id="ARBA00023242"/>
    </source>
</evidence>
<feature type="compositionally biased region" description="Polar residues" evidence="12">
    <location>
        <begin position="977"/>
        <end position="1000"/>
    </location>
</feature>
<feature type="compositionally biased region" description="Low complexity" evidence="12">
    <location>
        <begin position="1162"/>
        <end position="1177"/>
    </location>
</feature>
<organism evidence="15">
    <name type="scientific">Drosophila grimshawi</name>
    <name type="common">Hawaiian fruit fly</name>
    <name type="synonym">Idiomyia grimshawi</name>
    <dbReference type="NCBI Taxonomy" id="7222"/>
    <lineage>
        <taxon>Eukaryota</taxon>
        <taxon>Metazoa</taxon>
        <taxon>Ecdysozoa</taxon>
        <taxon>Arthropoda</taxon>
        <taxon>Hexapoda</taxon>
        <taxon>Insecta</taxon>
        <taxon>Pterygota</taxon>
        <taxon>Neoptera</taxon>
        <taxon>Endopterygota</taxon>
        <taxon>Diptera</taxon>
        <taxon>Brachycera</taxon>
        <taxon>Muscomorpha</taxon>
        <taxon>Ephydroidea</taxon>
        <taxon>Drosophilidae</taxon>
        <taxon>Drosophila</taxon>
        <taxon>Hawaiian Drosophila</taxon>
    </lineage>
</organism>
<feature type="domain" description="C2H2-type" evidence="13">
    <location>
        <begin position="586"/>
        <end position="613"/>
    </location>
</feature>
<sequence>MNNPNYGGIQWIQQESSAVVDDSESEMTAAYLVNADANGSISNDDDLDHMAAENLIFMARDGQLSEIIAANEANGGSSTVLITESDGNTGVEYAESFEDDAQVVTEEIITDDWVQHQGAERVEIAAEQIAGNGSSQELLDMQQNEYMAMRPYPCDFCSRRFRKKASLNNHMLAHQNDRPHLCKLCGARFSRRAELISHFKAHAEAQVAADEEAAAAAIKFEPQQQLQQQQQRQIEDNFYEQEWPLYQDQEQEQQQVEDQLEQIEEEQQHQQQLEQHQQLLQQLVAPPTAARGRTSRLKLKEESSQYIVIGSDKPEAETETELPQYMHCEANCDQSLATNNNQLQSTSNNDVATAANDGAQGQGQGQATLRFPVLDESKPFVCQQCGLAFAREKALVSHIKNHRVDSPFECNQCQEMFWDNYSLQEHQKTHQFEESNSEYDPASAGEEDTASESEADQLYGNFYCGECGISFHRQDLLRRHSKQQHSKHLPATTAGNNNNNNSVATATATDAAAAPSDADADDAKDAPHCCHTCGKSFLSVLKLLAHTEIHKRFPPFKCVLCGVSFYEEQAIKRHLNTRHPHELKPNSCVLCGKECRDRKALIKHAWDHSREKCHSCSKCGKNFHNKARLKRHMASHRDKSVVCEVCHEEFPDGRTLSNHRHSHSTTSPGKLFPCHECGKTFGSRSSQQIHVRIHTGERPYGCRYCWKAFADGGTLRKHERIHTGEKPYACSVCPRAFNQRVVLREHIRSHHSGLDAARGTYHCTVCSADLSSSNDLIQHLIQHSDTNTAKQRQPITGPRKYKRRRKLQPHEIAHMRAEHKAGGGEGEEEDYGSDLDYCDLDVENVDELLQETAAEPPPPATKKAKRKRKAPNKTGDEQRLWDEKFMQQASNGNSDEAYKSFFQMDSLVVVNDQTLQPVDAGVATTKLQQAEIKEQKLKTGSRTSKRRAGKSGGGAAGGTAGVVETVAAPRPRMIHTAKSQQTPPRKSRTRSYVTRTSINEQQQQQHQQQHQQPGGGGASLIKSRIVDDYEIISPATQPPNQISSSPLHIKQEQEHQQHHQQQQQQQQHQRVQLLFDDSHLLIDAGLLREKTYEKYNPSIVQDLEEILRSPPKHERNDRRLRFTSESSTTPQFLPGEEEEHHLIKIEPTSPDLREMVESQQPATLPTSSSAACSTAARTSRHLRQLTANGSSSISTATSSFSSSGAASTRAAAKRNASKQRAKKSTSNSSKANSSSSYLSYGVDSYNVGVAASSNGSSDVTSGFFSISEVVSAADAADAAAKAAAAAASKTERRTRCFECEMCSSNFPDRSQLLEHMHIHI</sequence>
<dbReference type="PROSITE" id="PS00028">
    <property type="entry name" value="ZINC_FINGER_C2H2_1"/>
    <property type="match status" value="14"/>
</dbReference>
<dbReference type="OrthoDB" id="8117402at2759"/>
<evidence type="ECO:0000313" key="15">
    <source>
        <dbReference type="Proteomes" id="UP000001070"/>
    </source>
</evidence>
<dbReference type="SMART" id="SM00355">
    <property type="entry name" value="ZnF_C2H2"/>
    <property type="match status" value="15"/>
</dbReference>
<feature type="domain" description="C2H2-type" evidence="13">
    <location>
        <begin position="462"/>
        <end position="490"/>
    </location>
</feature>
<evidence type="ECO:0000259" key="13">
    <source>
        <dbReference type="PROSITE" id="PS50157"/>
    </source>
</evidence>
<dbReference type="Pfam" id="PF13912">
    <property type="entry name" value="zf-C2H2_6"/>
    <property type="match status" value="2"/>
</dbReference>
<dbReference type="KEGG" id="dgr:6569668"/>
<feature type="domain" description="C2H2-type" evidence="13">
    <location>
        <begin position="408"/>
        <end position="435"/>
    </location>
</feature>
<keyword evidence="5" id="KW-0862">Zinc</keyword>
<keyword evidence="9" id="KW-0539">Nucleus</keyword>
<evidence type="ECO:0000256" key="2">
    <source>
        <dbReference type="ARBA" id="ARBA00022723"/>
    </source>
</evidence>
<dbReference type="OMA" id="LYGDFYC"/>
<feature type="domain" description="C2H2-type" evidence="13">
    <location>
        <begin position="556"/>
        <end position="584"/>
    </location>
</feature>
<feature type="region of interest" description="Disordered" evidence="12">
    <location>
        <begin position="479"/>
        <end position="503"/>
    </location>
</feature>
<dbReference type="GO" id="GO:0005634">
    <property type="term" value="C:nucleus"/>
    <property type="evidence" value="ECO:0007669"/>
    <property type="project" value="UniProtKB-SubCell"/>
</dbReference>
<evidence type="ECO:0000313" key="14">
    <source>
        <dbReference type="EMBL" id="EDV90545.1"/>
    </source>
</evidence>
<feature type="compositionally biased region" description="Basic residues" evidence="12">
    <location>
        <begin position="862"/>
        <end position="871"/>
    </location>
</feature>
<dbReference type="InterPro" id="IPR013087">
    <property type="entry name" value="Znf_C2H2_type"/>
</dbReference>
<dbReference type="FunFam" id="3.30.160.60:FF:000260">
    <property type="entry name" value="Spalt-like transcription factor 1"/>
    <property type="match status" value="1"/>
</dbReference>
<dbReference type="FunFam" id="3.30.160.60:FF:000839">
    <property type="entry name" value="Zinc finger protein 691"/>
    <property type="match status" value="1"/>
</dbReference>
<dbReference type="FunFam" id="3.30.160.60:FF:003104">
    <property type="entry name" value="Protein CBG08513"/>
    <property type="match status" value="1"/>
</dbReference>
<feature type="compositionally biased region" description="Low complexity" evidence="12">
    <location>
        <begin position="1059"/>
        <end position="1069"/>
    </location>
</feature>
<feature type="domain" description="C2H2-type" evidence="13">
    <location>
        <begin position="761"/>
        <end position="788"/>
    </location>
</feature>
<feature type="compositionally biased region" description="Basic and acidic residues" evidence="12">
    <location>
        <begin position="1110"/>
        <end position="1122"/>
    </location>
</feature>
<feature type="coiled-coil region" evidence="11">
    <location>
        <begin position="246"/>
        <end position="283"/>
    </location>
</feature>
<dbReference type="Pfam" id="PF00096">
    <property type="entry name" value="zf-C2H2"/>
    <property type="match status" value="5"/>
</dbReference>
<dbReference type="SUPFAM" id="SSF57667">
    <property type="entry name" value="beta-beta-alpha zinc fingers"/>
    <property type="match status" value="8"/>
</dbReference>
<dbReference type="GO" id="GO:0000981">
    <property type="term" value="F:DNA-binding transcription factor activity, RNA polymerase II-specific"/>
    <property type="evidence" value="ECO:0007669"/>
    <property type="project" value="TreeGrafter"/>
</dbReference>
<feature type="compositionally biased region" description="Basic residues" evidence="12">
    <location>
        <begin position="479"/>
        <end position="488"/>
    </location>
</feature>
<feature type="region of interest" description="Disordered" evidence="12">
    <location>
        <begin position="340"/>
        <end position="364"/>
    </location>
</feature>
<dbReference type="Proteomes" id="UP000001070">
    <property type="component" value="Unassembled WGS sequence"/>
</dbReference>
<feature type="domain" description="C2H2-type" evidence="13">
    <location>
        <begin position="152"/>
        <end position="179"/>
    </location>
</feature>
<feature type="region of interest" description="Disordered" evidence="12">
    <location>
        <begin position="1049"/>
        <end position="1070"/>
    </location>
</feature>
<feature type="domain" description="C2H2-type" evidence="13">
    <location>
        <begin position="380"/>
        <end position="407"/>
    </location>
</feature>
<feature type="domain" description="C2H2-type" evidence="13">
    <location>
        <begin position="641"/>
        <end position="668"/>
    </location>
</feature>
<evidence type="ECO:0000256" key="1">
    <source>
        <dbReference type="ARBA" id="ARBA00004123"/>
    </source>
</evidence>
<feature type="region of interest" description="Disordered" evidence="12">
    <location>
        <begin position="1110"/>
        <end position="1140"/>
    </location>
</feature>
<dbReference type="PROSITE" id="PS50157">
    <property type="entry name" value="ZINC_FINGER_C2H2_2"/>
    <property type="match status" value="15"/>
</dbReference>
<accession>B4JXY3</accession>
<dbReference type="PhylomeDB" id="B4JXY3"/>
<evidence type="ECO:0000256" key="10">
    <source>
        <dbReference type="PROSITE-ProRule" id="PRU00042"/>
    </source>
</evidence>
<keyword evidence="8" id="KW-0804">Transcription</keyword>
<keyword evidence="3" id="KW-0677">Repeat</keyword>
<feature type="domain" description="C2H2-type" evidence="13">
    <location>
        <begin position="180"/>
        <end position="207"/>
    </location>
</feature>
<comment type="subcellular location">
    <subcellularLocation>
        <location evidence="1">Nucleus</location>
    </subcellularLocation>
</comment>